<evidence type="ECO:0000256" key="1">
    <source>
        <dbReference type="SAM" id="SignalP"/>
    </source>
</evidence>
<keyword evidence="1" id="KW-0732">Signal</keyword>
<name>A0ABT0Q647_9RHOB</name>
<comment type="caution">
    <text evidence="2">The sequence shown here is derived from an EMBL/GenBank/DDBJ whole genome shotgun (WGS) entry which is preliminary data.</text>
</comment>
<dbReference type="Proteomes" id="UP001203880">
    <property type="component" value="Unassembled WGS sequence"/>
</dbReference>
<proteinExistence type="predicted"/>
<protein>
    <submittedName>
        <fullName evidence="2">Uncharacterized protein</fullName>
    </submittedName>
</protein>
<sequence>MRVLALALTLAATQVAAQSATVSGTDGQNALGTVPCAALADQPIADCPAELRHKADGEATLAVQLPTGEVRRIYFENGEPTSSSSTSPMNHEVSGTVMMIFIDPNEVIEVPAEAVKPQ</sequence>
<gene>
    <name evidence="2" type="ORF">M3P21_17385</name>
</gene>
<dbReference type="EMBL" id="JAMFMB010000026">
    <property type="protein sequence ID" value="MCL6285305.1"/>
    <property type="molecule type" value="Genomic_DNA"/>
</dbReference>
<organism evidence="2 3">
    <name type="scientific">Ruegeria spongiae</name>
    <dbReference type="NCBI Taxonomy" id="2942209"/>
    <lineage>
        <taxon>Bacteria</taxon>
        <taxon>Pseudomonadati</taxon>
        <taxon>Pseudomonadota</taxon>
        <taxon>Alphaproteobacteria</taxon>
        <taxon>Rhodobacterales</taxon>
        <taxon>Roseobacteraceae</taxon>
        <taxon>Ruegeria</taxon>
    </lineage>
</organism>
<dbReference type="RefSeq" id="WP_249711963.1">
    <property type="nucleotide sequence ID" value="NZ_JAMFMB010000026.1"/>
</dbReference>
<feature type="chain" id="PRO_5045523674" evidence="1">
    <location>
        <begin position="18"/>
        <end position="118"/>
    </location>
</feature>
<feature type="signal peptide" evidence="1">
    <location>
        <begin position="1"/>
        <end position="17"/>
    </location>
</feature>
<accession>A0ABT0Q647</accession>
<reference evidence="2" key="1">
    <citation type="submission" date="2022-05" db="EMBL/GenBank/DDBJ databases">
        <authorList>
            <person name="Park J.-S."/>
        </authorList>
    </citation>
    <scope>NUCLEOTIDE SEQUENCE</scope>
    <source>
        <strain evidence="2">2012CJ41-6</strain>
    </source>
</reference>
<keyword evidence="3" id="KW-1185">Reference proteome</keyword>
<evidence type="ECO:0000313" key="3">
    <source>
        <dbReference type="Proteomes" id="UP001203880"/>
    </source>
</evidence>
<evidence type="ECO:0000313" key="2">
    <source>
        <dbReference type="EMBL" id="MCL6285305.1"/>
    </source>
</evidence>